<dbReference type="GO" id="GO:0001228">
    <property type="term" value="F:DNA-binding transcription activator activity, RNA polymerase II-specific"/>
    <property type="evidence" value="ECO:0007669"/>
    <property type="project" value="InterPro"/>
</dbReference>
<feature type="compositionally biased region" description="Basic residues" evidence="5">
    <location>
        <begin position="181"/>
        <end position="191"/>
    </location>
</feature>
<evidence type="ECO:0000256" key="2">
    <source>
        <dbReference type="ARBA" id="ARBA00023015"/>
    </source>
</evidence>
<feature type="region of interest" description="Disordered" evidence="5">
    <location>
        <begin position="173"/>
        <end position="233"/>
    </location>
</feature>
<dbReference type="PANTHER" id="PTHR11064">
    <property type="entry name" value="CCAAT-BINDING TRANSCRIPTION FACTOR-RELATED"/>
    <property type="match status" value="1"/>
</dbReference>
<keyword evidence="4" id="KW-0804">Transcription</keyword>
<dbReference type="Pfam" id="PF00808">
    <property type="entry name" value="CBFD_NFYB_HMF"/>
    <property type="match status" value="1"/>
</dbReference>
<feature type="compositionally biased region" description="Polar residues" evidence="5">
    <location>
        <begin position="45"/>
        <end position="59"/>
    </location>
</feature>
<feature type="compositionally biased region" description="Polar residues" evidence="5">
    <location>
        <begin position="27"/>
        <end position="38"/>
    </location>
</feature>
<accession>A0A3G2S951</accession>
<dbReference type="GO" id="GO:0016602">
    <property type="term" value="C:CCAAT-binding factor complex"/>
    <property type="evidence" value="ECO:0007669"/>
    <property type="project" value="InterPro"/>
</dbReference>
<dbReference type="AlphaFoldDB" id="A0A3G2S951"/>
<sequence length="233" mass="24854">MASAENGVAPTPGISSSENLSAVAVSPPSQALKDTSASDALASQDAIQTSFGMSSNESPDASKAGSEAGARPWPTGLPPLPPHLMGADLPIANISRIMKRALPDNGKIAKNAKECMQECVNELISFVTSEASDRCGSEKRKTINGDDILYSLRVLGFDNYEQVLKVYLSRYRQAQEDNPRQRRRRAMKRRSSPSSRTGSGDGDLSTTEGAVDDDAQEDDDDEDAASDEGGDEE</sequence>
<dbReference type="InterPro" id="IPR003958">
    <property type="entry name" value="CBFA_NFYB_domain"/>
</dbReference>
<dbReference type="VEuPathDB" id="FungiDB:DNF11_3623"/>
<dbReference type="CDD" id="cd22907">
    <property type="entry name" value="HFD_NFYB"/>
    <property type="match status" value="1"/>
</dbReference>
<dbReference type="Gene3D" id="1.10.20.10">
    <property type="entry name" value="Histone, subunit A"/>
    <property type="match status" value="1"/>
</dbReference>
<dbReference type="PANTHER" id="PTHR11064:SF9">
    <property type="entry name" value="NUCLEAR TRANSCRIPTION FACTOR Y SUBUNIT BETA"/>
    <property type="match status" value="1"/>
</dbReference>
<evidence type="ECO:0000313" key="7">
    <source>
        <dbReference type="EMBL" id="AYO44573.1"/>
    </source>
</evidence>
<evidence type="ECO:0000313" key="8">
    <source>
        <dbReference type="Proteomes" id="UP000269793"/>
    </source>
</evidence>
<dbReference type="PRINTS" id="PR00615">
    <property type="entry name" value="CCAATSUBUNTA"/>
</dbReference>
<name>A0A3G2S951_MALR7</name>
<evidence type="ECO:0000256" key="4">
    <source>
        <dbReference type="ARBA" id="ARBA00023163"/>
    </source>
</evidence>
<dbReference type="InterPro" id="IPR027113">
    <property type="entry name" value="Transc_fact_NFYB/HAP3"/>
</dbReference>
<comment type="similarity">
    <text evidence="1">Belongs to the NFYB/HAP3 subunit family.</text>
</comment>
<dbReference type="GO" id="GO:0046982">
    <property type="term" value="F:protein heterodimerization activity"/>
    <property type="evidence" value="ECO:0007669"/>
    <property type="project" value="InterPro"/>
</dbReference>
<evidence type="ECO:0000256" key="1">
    <source>
        <dbReference type="ARBA" id="ARBA00009053"/>
    </source>
</evidence>
<dbReference type="EMBL" id="CP033154">
    <property type="protein sequence ID" value="AYO44573.1"/>
    <property type="molecule type" value="Genomic_DNA"/>
</dbReference>
<dbReference type="SUPFAM" id="SSF47113">
    <property type="entry name" value="Histone-fold"/>
    <property type="match status" value="1"/>
</dbReference>
<dbReference type="InterPro" id="IPR009072">
    <property type="entry name" value="Histone-fold"/>
</dbReference>
<evidence type="ECO:0000256" key="3">
    <source>
        <dbReference type="ARBA" id="ARBA00023125"/>
    </source>
</evidence>
<dbReference type="GO" id="GO:0000978">
    <property type="term" value="F:RNA polymerase II cis-regulatory region sequence-specific DNA binding"/>
    <property type="evidence" value="ECO:0007669"/>
    <property type="project" value="TreeGrafter"/>
</dbReference>
<keyword evidence="3" id="KW-0238">DNA-binding</keyword>
<reference evidence="7 8" key="1">
    <citation type="submission" date="2018-10" db="EMBL/GenBank/DDBJ databases">
        <title>Complete genome sequence of Malassezia restricta CBS 7877.</title>
        <authorList>
            <person name="Morand S.C."/>
            <person name="Bertignac M."/>
            <person name="Iltis A."/>
            <person name="Kolder I."/>
            <person name="Pirovano W."/>
            <person name="Jourdain R."/>
            <person name="Clavaud C."/>
        </authorList>
    </citation>
    <scope>NUCLEOTIDE SEQUENCE [LARGE SCALE GENOMIC DNA]</scope>
    <source>
        <strain evidence="7 8">CBS 7877</strain>
    </source>
</reference>
<protein>
    <submittedName>
        <fullName evidence="7">Transcriptional activator HAP3</fullName>
    </submittedName>
</protein>
<feature type="region of interest" description="Disordered" evidence="5">
    <location>
        <begin position="1"/>
        <end position="77"/>
    </location>
</feature>
<dbReference type="Proteomes" id="UP000269793">
    <property type="component" value="Chromosome VII"/>
</dbReference>
<evidence type="ECO:0000259" key="6">
    <source>
        <dbReference type="Pfam" id="PF00808"/>
    </source>
</evidence>
<feature type="compositionally biased region" description="Acidic residues" evidence="5">
    <location>
        <begin position="210"/>
        <end position="233"/>
    </location>
</feature>
<organism evidence="7 8">
    <name type="scientific">Malassezia restricta (strain ATCC 96810 / NBRC 103918 / CBS 7877)</name>
    <name type="common">Seborrheic dermatitis infection agent</name>
    <dbReference type="NCBI Taxonomy" id="425264"/>
    <lineage>
        <taxon>Eukaryota</taxon>
        <taxon>Fungi</taxon>
        <taxon>Dikarya</taxon>
        <taxon>Basidiomycota</taxon>
        <taxon>Ustilaginomycotina</taxon>
        <taxon>Malasseziomycetes</taxon>
        <taxon>Malasseziales</taxon>
        <taxon>Malasseziaceae</taxon>
        <taxon>Malassezia</taxon>
    </lineage>
</organism>
<dbReference type="STRING" id="425264.A0A3G2S951"/>
<evidence type="ECO:0000256" key="5">
    <source>
        <dbReference type="SAM" id="MobiDB-lite"/>
    </source>
</evidence>
<feature type="domain" description="Transcription factor CBF/NF-Y/archaeal histone" evidence="6">
    <location>
        <begin position="88"/>
        <end position="150"/>
    </location>
</feature>
<proteinExistence type="inferred from homology"/>
<gene>
    <name evidence="7" type="primary">HAP3</name>
    <name evidence="7" type="ORF">DNF11_3623</name>
</gene>
<keyword evidence="2" id="KW-0805">Transcription regulation</keyword>
<keyword evidence="8" id="KW-1185">Reference proteome</keyword>
<dbReference type="OrthoDB" id="386949at2759"/>